<organism evidence="7 8">
    <name type="scientific">Bagarius yarrelli</name>
    <name type="common">Goonch</name>
    <name type="synonym">Bagrus yarrelli</name>
    <dbReference type="NCBI Taxonomy" id="175774"/>
    <lineage>
        <taxon>Eukaryota</taxon>
        <taxon>Metazoa</taxon>
        <taxon>Chordata</taxon>
        <taxon>Craniata</taxon>
        <taxon>Vertebrata</taxon>
        <taxon>Euteleostomi</taxon>
        <taxon>Actinopterygii</taxon>
        <taxon>Neopterygii</taxon>
        <taxon>Teleostei</taxon>
        <taxon>Ostariophysi</taxon>
        <taxon>Siluriformes</taxon>
        <taxon>Sisoridae</taxon>
        <taxon>Sisorinae</taxon>
        <taxon>Bagarius</taxon>
    </lineage>
</organism>
<proteinExistence type="inferred from homology"/>
<sequence>MNPVVVFVLGGPGAGKGTQCSKIAEHYSYTHLSAGELLRAECRRANSEFSHIINSCFKRGELAPVEVTITLLRRAMEQTMMACKTKFYFLIDGFPPDKENLKGWMKVMKNKADIKFILFLDCSNEVCVNRCLERGKTGGRDDDNKESLERRIQMYLNFTRPIIERFEKLGKVHTIDASRSVNEVRLQWVKFTLMFPKSSRCSYPSSNFKILQSAV</sequence>
<dbReference type="NCBIfam" id="TIGR01359">
    <property type="entry name" value="UMP_CMP_kin_fam"/>
    <property type="match status" value="1"/>
</dbReference>
<dbReference type="AlphaFoldDB" id="A0A556TZT8"/>
<evidence type="ECO:0000256" key="6">
    <source>
        <dbReference type="RuleBase" id="RU003330"/>
    </source>
</evidence>
<keyword evidence="8" id="KW-1185">Reference proteome</keyword>
<dbReference type="CDD" id="cd01428">
    <property type="entry name" value="ADK"/>
    <property type="match status" value="1"/>
</dbReference>
<keyword evidence="3 6" id="KW-0418">Kinase</keyword>
<evidence type="ECO:0000313" key="8">
    <source>
        <dbReference type="Proteomes" id="UP000319801"/>
    </source>
</evidence>
<reference evidence="7 8" key="1">
    <citation type="journal article" date="2019" name="Genome Biol. Evol.">
        <title>Whole-Genome Sequencing of the Giant Devil Catfish, Bagarius yarrelli.</title>
        <authorList>
            <person name="Jiang W."/>
            <person name="Lv Y."/>
            <person name="Cheng L."/>
            <person name="Yang K."/>
            <person name="Chao B."/>
            <person name="Wang X."/>
            <person name="Li Y."/>
            <person name="Pan X."/>
            <person name="You X."/>
            <person name="Zhang Y."/>
            <person name="Yang J."/>
            <person name="Li J."/>
            <person name="Zhang X."/>
            <person name="Liu S."/>
            <person name="Sun C."/>
            <person name="Yang J."/>
            <person name="Shi Q."/>
        </authorList>
    </citation>
    <scope>NUCLEOTIDE SEQUENCE [LARGE SCALE GENOMIC DNA]</scope>
    <source>
        <strain evidence="7">JWS20170419001</strain>
        <tissue evidence="7">Muscle</tissue>
    </source>
</reference>
<dbReference type="GO" id="GO:0016776">
    <property type="term" value="F:phosphotransferase activity, phosphate group as acceptor"/>
    <property type="evidence" value="ECO:0007669"/>
    <property type="project" value="InterPro"/>
</dbReference>
<evidence type="ECO:0000313" key="7">
    <source>
        <dbReference type="EMBL" id="TSL47707.1"/>
    </source>
</evidence>
<dbReference type="GO" id="GO:0019205">
    <property type="term" value="F:nucleobase-containing compound kinase activity"/>
    <property type="evidence" value="ECO:0007669"/>
    <property type="project" value="InterPro"/>
</dbReference>
<dbReference type="InterPro" id="IPR000850">
    <property type="entry name" value="Adenylat/UMP-CMP_kin"/>
</dbReference>
<dbReference type="HAMAP" id="MF_00235">
    <property type="entry name" value="Adenylate_kinase_Adk"/>
    <property type="match status" value="1"/>
</dbReference>
<comment type="caution">
    <text evidence="7">The sequence shown here is derived from an EMBL/GenBank/DDBJ whole genome shotgun (WGS) entry which is preliminary data.</text>
</comment>
<dbReference type="GO" id="GO:0005524">
    <property type="term" value="F:ATP binding"/>
    <property type="evidence" value="ECO:0007669"/>
    <property type="project" value="UniProtKB-KW"/>
</dbReference>
<dbReference type="PANTHER" id="PTHR23359">
    <property type="entry name" value="NUCLEOTIDE KINASE"/>
    <property type="match status" value="1"/>
</dbReference>
<dbReference type="Proteomes" id="UP000319801">
    <property type="component" value="Unassembled WGS sequence"/>
</dbReference>
<dbReference type="SUPFAM" id="SSF52540">
    <property type="entry name" value="P-loop containing nucleoside triphosphate hydrolases"/>
    <property type="match status" value="1"/>
</dbReference>
<comment type="similarity">
    <text evidence="6">Belongs to the adenylate kinase family.</text>
</comment>
<protein>
    <submittedName>
        <fullName evidence="7">UMP-CMP kinase</fullName>
    </submittedName>
</protein>
<dbReference type="InterPro" id="IPR027417">
    <property type="entry name" value="P-loop_NTPase"/>
</dbReference>
<dbReference type="GO" id="GO:0006221">
    <property type="term" value="P:pyrimidine nucleotide biosynthetic process"/>
    <property type="evidence" value="ECO:0007669"/>
    <property type="project" value="InterPro"/>
</dbReference>
<gene>
    <name evidence="7" type="ORF">Baya_7288</name>
</gene>
<dbReference type="GO" id="GO:0006207">
    <property type="term" value="P:'de novo' pyrimidine nucleobase biosynthetic process"/>
    <property type="evidence" value="ECO:0007669"/>
    <property type="project" value="InterPro"/>
</dbReference>
<dbReference type="Gene3D" id="3.40.50.300">
    <property type="entry name" value="P-loop containing nucleotide triphosphate hydrolases"/>
    <property type="match status" value="1"/>
</dbReference>
<name>A0A556TZT8_BAGYA</name>
<keyword evidence="1 6" id="KW-0808">Transferase</keyword>
<dbReference type="PRINTS" id="PR00094">
    <property type="entry name" value="ADENYLTKNASE"/>
</dbReference>
<keyword evidence="4" id="KW-0067">ATP-binding</keyword>
<evidence type="ECO:0000256" key="5">
    <source>
        <dbReference type="ARBA" id="ARBA00048116"/>
    </source>
</evidence>
<evidence type="ECO:0000256" key="1">
    <source>
        <dbReference type="ARBA" id="ARBA00022679"/>
    </source>
</evidence>
<dbReference type="Pfam" id="PF00406">
    <property type="entry name" value="ADK"/>
    <property type="match status" value="1"/>
</dbReference>
<dbReference type="InterPro" id="IPR006266">
    <property type="entry name" value="UMP_CMP_kinase"/>
</dbReference>
<dbReference type="OrthoDB" id="442176at2759"/>
<comment type="catalytic activity">
    <reaction evidence="5">
        <text>UMP + ATP = UDP + ADP</text>
        <dbReference type="Rhea" id="RHEA:24400"/>
        <dbReference type="ChEBI" id="CHEBI:30616"/>
        <dbReference type="ChEBI" id="CHEBI:57865"/>
        <dbReference type="ChEBI" id="CHEBI:58223"/>
        <dbReference type="ChEBI" id="CHEBI:456216"/>
        <dbReference type="EC" id="2.7.4.14"/>
    </reaction>
</comment>
<evidence type="ECO:0000256" key="4">
    <source>
        <dbReference type="ARBA" id="ARBA00022840"/>
    </source>
</evidence>
<evidence type="ECO:0000256" key="3">
    <source>
        <dbReference type="ARBA" id="ARBA00022777"/>
    </source>
</evidence>
<dbReference type="EMBL" id="VCAZ01000032">
    <property type="protein sequence ID" value="TSL47707.1"/>
    <property type="molecule type" value="Genomic_DNA"/>
</dbReference>
<accession>A0A556TZT8</accession>
<keyword evidence="2" id="KW-0547">Nucleotide-binding</keyword>
<evidence type="ECO:0000256" key="2">
    <source>
        <dbReference type="ARBA" id="ARBA00022741"/>
    </source>
</evidence>